<evidence type="ECO:0000313" key="5">
    <source>
        <dbReference type="Proteomes" id="UP000317646"/>
    </source>
</evidence>
<evidence type="ECO:0000313" key="4">
    <source>
        <dbReference type="EMBL" id="TPG67263.1"/>
    </source>
</evidence>
<feature type="compositionally biased region" description="Low complexity" evidence="1">
    <location>
        <begin position="48"/>
        <end position="60"/>
    </location>
</feature>
<accession>A0A502H1T6</accession>
<keyword evidence="2" id="KW-0472">Membrane</keyword>
<keyword evidence="2" id="KW-0812">Transmembrane</keyword>
<proteinExistence type="predicted"/>
<dbReference type="OrthoDB" id="893104at2"/>
<evidence type="ECO:0000256" key="1">
    <source>
        <dbReference type="SAM" id="MobiDB-lite"/>
    </source>
</evidence>
<feature type="chain" id="PRO_5021213842" evidence="3">
    <location>
        <begin position="31"/>
        <end position="320"/>
    </location>
</feature>
<sequence>MLHKLLDFGGRAARVTACAALLASGSGALAQGIESPAPVANAPAQESAGQEVGAPAAAAQPVPSRDWSEWALALSALSLIGVVFLIMTRPKHRHRASSGSVASSNTTRLAGATDELTPGQFKEVQKMIARALADQNRPAASPAAPAPAAPMASAAANRPKQAVNAPRPKVASTAVPPPEAPVGAPVALAEPEAVVPEVSAEQPAAPAPPAPVGPRRAYVSSAPVNGRFRRNVLQGQPAHNSIYELTWDPARPDETTFQVNPDPVSHPRHISSYADVLEPACEFNLPQGAASRIVTEAPGLLRRVDGDDWEIVRKARIHFA</sequence>
<keyword evidence="5" id="KW-1185">Reference proteome</keyword>
<name>A0A502H1T6_9BACT</name>
<evidence type="ECO:0000256" key="3">
    <source>
        <dbReference type="SAM" id="SignalP"/>
    </source>
</evidence>
<keyword evidence="2" id="KW-1133">Transmembrane helix</keyword>
<organism evidence="4 5">
    <name type="scientific">Hymenobacter nivis</name>
    <dbReference type="NCBI Taxonomy" id="1850093"/>
    <lineage>
        <taxon>Bacteria</taxon>
        <taxon>Pseudomonadati</taxon>
        <taxon>Bacteroidota</taxon>
        <taxon>Cytophagia</taxon>
        <taxon>Cytophagales</taxon>
        <taxon>Hymenobacteraceae</taxon>
        <taxon>Hymenobacter</taxon>
    </lineage>
</organism>
<feature type="region of interest" description="Disordered" evidence="1">
    <location>
        <begin position="197"/>
        <end position="218"/>
    </location>
</feature>
<feature type="transmembrane region" description="Helical" evidence="2">
    <location>
        <begin position="70"/>
        <end position="88"/>
    </location>
</feature>
<feature type="signal peptide" evidence="3">
    <location>
        <begin position="1"/>
        <end position="30"/>
    </location>
</feature>
<dbReference type="EMBL" id="RCYZ01000002">
    <property type="protein sequence ID" value="TPG67263.1"/>
    <property type="molecule type" value="Genomic_DNA"/>
</dbReference>
<keyword evidence="3" id="KW-0732">Signal</keyword>
<feature type="region of interest" description="Disordered" evidence="1">
    <location>
        <begin position="40"/>
        <end position="60"/>
    </location>
</feature>
<feature type="compositionally biased region" description="Polar residues" evidence="1">
    <location>
        <begin position="97"/>
        <end position="108"/>
    </location>
</feature>
<reference evidence="4 5" key="1">
    <citation type="journal article" date="2019" name="Environ. Microbiol.">
        <title>Species interactions and distinct microbial communities in high Arctic permafrost affected cryosols are associated with the CH4 and CO2 gas fluxes.</title>
        <authorList>
            <person name="Altshuler I."/>
            <person name="Hamel J."/>
            <person name="Turney S."/>
            <person name="Magnuson E."/>
            <person name="Levesque R."/>
            <person name="Greer C."/>
            <person name="Whyte L.G."/>
        </authorList>
    </citation>
    <scope>NUCLEOTIDE SEQUENCE [LARGE SCALE GENOMIC DNA]</scope>
    <source>
        <strain evidence="4 5">S9.2P</strain>
    </source>
</reference>
<feature type="region of interest" description="Disordered" evidence="1">
    <location>
        <begin position="94"/>
        <end position="114"/>
    </location>
</feature>
<comment type="caution">
    <text evidence="4">The sequence shown here is derived from an EMBL/GenBank/DDBJ whole genome shotgun (WGS) entry which is preliminary data.</text>
</comment>
<feature type="region of interest" description="Disordered" evidence="1">
    <location>
        <begin position="134"/>
        <end position="184"/>
    </location>
</feature>
<gene>
    <name evidence="4" type="ORF">EAH73_05915</name>
</gene>
<dbReference type="Proteomes" id="UP000317646">
    <property type="component" value="Unassembled WGS sequence"/>
</dbReference>
<protein>
    <submittedName>
        <fullName evidence="4">Uncharacterized protein</fullName>
    </submittedName>
</protein>
<dbReference type="AlphaFoldDB" id="A0A502H1T6"/>
<dbReference type="RefSeq" id="WP_140465570.1">
    <property type="nucleotide sequence ID" value="NZ_RCYZ01000002.1"/>
</dbReference>
<evidence type="ECO:0000256" key="2">
    <source>
        <dbReference type="SAM" id="Phobius"/>
    </source>
</evidence>